<dbReference type="SUPFAM" id="SSF69349">
    <property type="entry name" value="Phage fibre proteins"/>
    <property type="match status" value="1"/>
</dbReference>
<dbReference type="EMBL" id="JEMA01000236">
    <property type="protein sequence ID" value="KYF72820.1"/>
    <property type="molecule type" value="Genomic_DNA"/>
</dbReference>
<dbReference type="GO" id="GO:0005576">
    <property type="term" value="C:extracellular region"/>
    <property type="evidence" value="ECO:0007669"/>
    <property type="project" value="UniProtKB-SubCell"/>
</dbReference>
<accession>A0A150QXT5</accession>
<dbReference type="InterPro" id="IPR006533">
    <property type="entry name" value="T6SS_Vgr_RhsGE"/>
</dbReference>
<dbReference type="InterPro" id="IPR037026">
    <property type="entry name" value="Vgr_OB-fold_dom_sf"/>
</dbReference>
<dbReference type="OrthoDB" id="5478035at2"/>
<evidence type="ECO:0000259" key="4">
    <source>
        <dbReference type="Pfam" id="PF04717"/>
    </source>
</evidence>
<dbReference type="Pfam" id="PF22178">
    <property type="entry name" value="Gp5_trimer_C"/>
    <property type="match status" value="1"/>
</dbReference>
<proteinExistence type="inferred from homology"/>
<evidence type="ECO:0000313" key="6">
    <source>
        <dbReference type="EMBL" id="KYF72820.1"/>
    </source>
</evidence>
<keyword evidence="3" id="KW-0964">Secreted</keyword>
<dbReference type="PANTHER" id="PTHR32305">
    <property type="match status" value="1"/>
</dbReference>
<comment type="subcellular location">
    <subcellularLocation>
        <location evidence="1">Secreted</location>
    </subcellularLocation>
</comment>
<feature type="domain" description="Gp5/Type VI secretion system Vgr protein OB-fold" evidence="4">
    <location>
        <begin position="405"/>
        <end position="473"/>
    </location>
</feature>
<feature type="domain" description="Gp5/Type VI secretion system Vgr C-terminal trimerisation" evidence="5">
    <location>
        <begin position="490"/>
        <end position="590"/>
    </location>
</feature>
<dbReference type="SUPFAM" id="SSF69255">
    <property type="entry name" value="gp5 N-terminal domain-like"/>
    <property type="match status" value="1"/>
</dbReference>
<dbReference type="Pfam" id="PF05954">
    <property type="entry name" value="Phage_GPD"/>
    <property type="match status" value="1"/>
</dbReference>
<dbReference type="Gene3D" id="3.55.50.10">
    <property type="entry name" value="Baseplate protein-like domains"/>
    <property type="match status" value="1"/>
</dbReference>
<dbReference type="SUPFAM" id="SSF69279">
    <property type="entry name" value="Phage tail proteins"/>
    <property type="match status" value="2"/>
</dbReference>
<dbReference type="AlphaFoldDB" id="A0A150QXT5"/>
<dbReference type="Gene3D" id="2.40.50.230">
    <property type="entry name" value="Gp5 N-terminal domain"/>
    <property type="match status" value="1"/>
</dbReference>
<evidence type="ECO:0000256" key="3">
    <source>
        <dbReference type="ARBA" id="ARBA00022525"/>
    </source>
</evidence>
<name>A0A150QXT5_SORCE</name>
<evidence type="ECO:0000256" key="1">
    <source>
        <dbReference type="ARBA" id="ARBA00004613"/>
    </source>
</evidence>
<dbReference type="Pfam" id="PF04717">
    <property type="entry name" value="Phage_base_V"/>
    <property type="match status" value="1"/>
</dbReference>
<evidence type="ECO:0000259" key="5">
    <source>
        <dbReference type="Pfam" id="PF22178"/>
    </source>
</evidence>
<dbReference type="NCBIfam" id="TIGR03361">
    <property type="entry name" value="VI_Rhs_Vgr"/>
    <property type="match status" value="1"/>
</dbReference>
<comment type="similarity">
    <text evidence="2">Belongs to the VgrG protein family.</text>
</comment>
<reference evidence="6 7" key="1">
    <citation type="submission" date="2014-02" db="EMBL/GenBank/DDBJ databases">
        <title>The small core and large imbalanced accessory genome model reveals a collaborative survival strategy of Sorangium cellulosum strains in nature.</title>
        <authorList>
            <person name="Han K."/>
            <person name="Peng R."/>
            <person name="Blom J."/>
            <person name="Li Y.-Z."/>
        </authorList>
    </citation>
    <scope>NUCLEOTIDE SEQUENCE [LARGE SCALE GENOMIC DNA]</scope>
    <source>
        <strain evidence="6 7">So0008-312</strain>
    </source>
</reference>
<evidence type="ECO:0000256" key="2">
    <source>
        <dbReference type="ARBA" id="ARBA00005558"/>
    </source>
</evidence>
<dbReference type="InterPro" id="IPR006531">
    <property type="entry name" value="Gp5/Vgr_OB"/>
</dbReference>
<dbReference type="InterPro" id="IPR054030">
    <property type="entry name" value="Gp5_Vgr_C"/>
</dbReference>
<dbReference type="PANTHER" id="PTHR32305:SF15">
    <property type="entry name" value="PROTEIN RHSA-RELATED"/>
    <property type="match status" value="1"/>
</dbReference>
<gene>
    <name evidence="6" type="ORF">BE15_14235</name>
</gene>
<dbReference type="Gene3D" id="2.30.110.50">
    <property type="match status" value="1"/>
</dbReference>
<protein>
    <submittedName>
        <fullName evidence="6">Type IV secretion protein Rhs</fullName>
    </submittedName>
</protein>
<sequence>MPHLELSFACGEDSLSVHRFRVHEAISALFTVSVIARSESHSVDLQAIVGQPASLRAASGVRSVVSGLGGGARLWAGIVSNIEQAQGVETTGSALEVSTYHLRIVPALWLLTQRRNYRIYQHLAIPDIVDRLLAEWSIEPVWKINRGQYPKLEYKVQYGETDNAFLCRLLEEAGIAFVFANDEAGGSALTLVDRPHAEPPRAGGPLRFVDSPNQVTETEFVTRVRLAHEVRPGALALRDHDFRNPAYPLFGEAPRSPEPESRLEQYRYEPGAFLVETGKGGGTPVADDRGVARYDQAFGKARAERLLLGARAGKRLVSFETNAIDLLPGSICSFENHPHAELNEAATLLVSECAVEGDPTLEWRMSAQAVFTDVPYLPPQRTPKPRVEGVQSATVVGPAGQEIHVDELGRVRVQFPWDREGRLDDGSSSWIRASQGWAGTGYGMIVIPRVGQEVLVGFLDGDPDQPVIVGCVFNATQKVPYKLPDHRTRSTWKSDSSPGSNGFNEIMFEDLKGRELVYLQAQKNLRKLVKNDEAITVGHDRQKLVVRNETETTGANRTEVTGVNRTEITGVNRVTVVGGSHEKLVIGDEIERTDGGVAILVGDDQDIVIRQVKRERVEGDCHLRVQGKRNEQIDGKQSLTVGKDRHEKIAKSHALEAGQQIHLKAGTALVIEAAKDLTLKGPGGFIRIDAQGVTIQGDLVKINSGGSAGSGAGAQPEAPEEAKEAVVVEPVKPEPEDVAITGLAQ</sequence>
<dbReference type="RefSeq" id="WP_061606089.1">
    <property type="nucleotide sequence ID" value="NZ_JEMA01000236.1"/>
</dbReference>
<comment type="caution">
    <text evidence="6">The sequence shown here is derived from an EMBL/GenBank/DDBJ whole genome shotgun (WGS) entry which is preliminary data.</text>
</comment>
<dbReference type="Proteomes" id="UP000075260">
    <property type="component" value="Unassembled WGS sequence"/>
</dbReference>
<organism evidence="6 7">
    <name type="scientific">Sorangium cellulosum</name>
    <name type="common">Polyangium cellulosum</name>
    <dbReference type="NCBI Taxonomy" id="56"/>
    <lineage>
        <taxon>Bacteria</taxon>
        <taxon>Pseudomonadati</taxon>
        <taxon>Myxococcota</taxon>
        <taxon>Polyangia</taxon>
        <taxon>Polyangiales</taxon>
        <taxon>Polyangiaceae</taxon>
        <taxon>Sorangium</taxon>
    </lineage>
</organism>
<dbReference type="Gene3D" id="4.10.220.110">
    <property type="match status" value="1"/>
</dbReference>
<dbReference type="NCBIfam" id="TIGR01646">
    <property type="entry name" value="vgr_GE"/>
    <property type="match status" value="1"/>
</dbReference>
<dbReference type="InterPro" id="IPR050708">
    <property type="entry name" value="T6SS_VgrG/RHS"/>
</dbReference>
<evidence type="ECO:0000313" key="7">
    <source>
        <dbReference type="Proteomes" id="UP000075260"/>
    </source>
</evidence>
<dbReference type="InterPro" id="IPR017847">
    <property type="entry name" value="T6SS_RhsGE_Vgr_subset"/>
</dbReference>